<dbReference type="Pfam" id="PF00005">
    <property type="entry name" value="ABC_tran"/>
    <property type="match status" value="1"/>
</dbReference>
<dbReference type="GO" id="GO:0016887">
    <property type="term" value="F:ATP hydrolysis activity"/>
    <property type="evidence" value="ECO:0007669"/>
    <property type="project" value="InterPro"/>
</dbReference>
<proteinExistence type="predicted"/>
<evidence type="ECO:0000313" key="5">
    <source>
        <dbReference type="EMBL" id="SHK18910.1"/>
    </source>
</evidence>
<dbReference type="STRING" id="156994.SAMN04488028_103304"/>
<evidence type="ECO:0000256" key="2">
    <source>
        <dbReference type="ARBA" id="ARBA00022741"/>
    </source>
</evidence>
<dbReference type="InterPro" id="IPR027417">
    <property type="entry name" value="P-loop_NTPase"/>
</dbReference>
<dbReference type="InterPro" id="IPR017871">
    <property type="entry name" value="ABC_transporter-like_CS"/>
</dbReference>
<sequence>MEIRLEHLSKRYSNKEWIFKDLSYTFETGERIAIIGNNGSGKSTLLRTIGGMSLPSSGHVHYLDKDTSIHEDELIRHITFASPYLELIEDFTLMEMLSFHFKFKLIRKQISHKELIRLMYFEGHENKLIKNFSSGMKQRLKLALAFHTEASVVLLDEPGSNLDQTGFNWYLQQLDALPSQTITIIASNQKEEYQSCNRIIDLSVPLGK</sequence>
<organism evidence="5 6">
    <name type="scientific">Reichenbachiella agariperforans</name>
    <dbReference type="NCBI Taxonomy" id="156994"/>
    <lineage>
        <taxon>Bacteria</taxon>
        <taxon>Pseudomonadati</taxon>
        <taxon>Bacteroidota</taxon>
        <taxon>Cytophagia</taxon>
        <taxon>Cytophagales</taxon>
        <taxon>Reichenbachiellaceae</taxon>
        <taxon>Reichenbachiella</taxon>
    </lineage>
</organism>
<gene>
    <name evidence="5" type="ORF">SAMN04488028_103304</name>
</gene>
<dbReference type="InterPro" id="IPR003593">
    <property type="entry name" value="AAA+_ATPase"/>
</dbReference>
<dbReference type="SUPFAM" id="SSF52540">
    <property type="entry name" value="P-loop containing nucleoside triphosphate hydrolases"/>
    <property type="match status" value="1"/>
</dbReference>
<reference evidence="6" key="1">
    <citation type="submission" date="2016-11" db="EMBL/GenBank/DDBJ databases">
        <authorList>
            <person name="Varghese N."/>
            <person name="Submissions S."/>
        </authorList>
    </citation>
    <scope>NUCLEOTIDE SEQUENCE [LARGE SCALE GENOMIC DNA]</scope>
    <source>
        <strain evidence="6">DSM 26134</strain>
    </source>
</reference>
<dbReference type="Proteomes" id="UP000184474">
    <property type="component" value="Unassembled WGS sequence"/>
</dbReference>
<dbReference type="PANTHER" id="PTHR42939">
    <property type="entry name" value="ABC TRANSPORTER ATP-BINDING PROTEIN ALBC-RELATED"/>
    <property type="match status" value="1"/>
</dbReference>
<protein>
    <submittedName>
        <fullName evidence="5">ABC-type multidrug transport system, ATPase component</fullName>
    </submittedName>
</protein>
<evidence type="ECO:0000256" key="3">
    <source>
        <dbReference type="ARBA" id="ARBA00022840"/>
    </source>
</evidence>
<feature type="domain" description="ABC transporter" evidence="4">
    <location>
        <begin position="3"/>
        <end position="206"/>
    </location>
</feature>
<dbReference type="InterPro" id="IPR003439">
    <property type="entry name" value="ABC_transporter-like_ATP-bd"/>
</dbReference>
<dbReference type="SMART" id="SM00382">
    <property type="entry name" value="AAA"/>
    <property type="match status" value="1"/>
</dbReference>
<dbReference type="PROSITE" id="PS50893">
    <property type="entry name" value="ABC_TRANSPORTER_2"/>
    <property type="match status" value="1"/>
</dbReference>
<keyword evidence="2" id="KW-0547">Nucleotide-binding</keyword>
<dbReference type="GO" id="GO:0005524">
    <property type="term" value="F:ATP binding"/>
    <property type="evidence" value="ECO:0007669"/>
    <property type="project" value="UniProtKB-KW"/>
</dbReference>
<accession>A0A1M6QFN1</accession>
<dbReference type="PROSITE" id="PS00211">
    <property type="entry name" value="ABC_TRANSPORTER_1"/>
    <property type="match status" value="1"/>
</dbReference>
<dbReference type="InterPro" id="IPR051782">
    <property type="entry name" value="ABC_Transporter_VariousFunc"/>
</dbReference>
<keyword evidence="3" id="KW-0067">ATP-binding</keyword>
<name>A0A1M6QFN1_REIAG</name>
<evidence type="ECO:0000259" key="4">
    <source>
        <dbReference type="PROSITE" id="PS50893"/>
    </source>
</evidence>
<keyword evidence="6" id="KW-1185">Reference proteome</keyword>
<dbReference type="RefSeq" id="WP_073122372.1">
    <property type="nucleotide sequence ID" value="NZ_FRAA01000003.1"/>
</dbReference>
<evidence type="ECO:0000256" key="1">
    <source>
        <dbReference type="ARBA" id="ARBA00022448"/>
    </source>
</evidence>
<evidence type="ECO:0000313" key="6">
    <source>
        <dbReference type="Proteomes" id="UP000184474"/>
    </source>
</evidence>
<dbReference type="Gene3D" id="3.40.50.300">
    <property type="entry name" value="P-loop containing nucleotide triphosphate hydrolases"/>
    <property type="match status" value="1"/>
</dbReference>
<dbReference type="PANTHER" id="PTHR42939:SF1">
    <property type="entry name" value="ABC TRANSPORTER ATP-BINDING PROTEIN ALBC-RELATED"/>
    <property type="match status" value="1"/>
</dbReference>
<dbReference type="EMBL" id="FRAA01000003">
    <property type="protein sequence ID" value="SHK18910.1"/>
    <property type="molecule type" value="Genomic_DNA"/>
</dbReference>
<dbReference type="AlphaFoldDB" id="A0A1M6QFN1"/>
<keyword evidence="1" id="KW-0813">Transport</keyword>